<organism evidence="3 4">
    <name type="scientific">Selenomonas ruminantium</name>
    <dbReference type="NCBI Taxonomy" id="971"/>
    <lineage>
        <taxon>Bacteria</taxon>
        <taxon>Bacillati</taxon>
        <taxon>Bacillota</taxon>
        <taxon>Negativicutes</taxon>
        <taxon>Selenomonadales</taxon>
        <taxon>Selenomonadaceae</taxon>
        <taxon>Selenomonas</taxon>
    </lineage>
</organism>
<dbReference type="Pfam" id="PF19200">
    <property type="entry name" value="MupG_N"/>
    <property type="match status" value="1"/>
</dbReference>
<name>A0A927WVF0_SELRU</name>
<dbReference type="Gene3D" id="3.20.20.70">
    <property type="entry name" value="Aldolase class I"/>
    <property type="match status" value="1"/>
</dbReference>
<dbReference type="Pfam" id="PF05913">
    <property type="entry name" value="MupG_C"/>
    <property type="match status" value="1"/>
</dbReference>
<dbReference type="InterPro" id="IPR008589">
    <property type="entry name" value="MupG"/>
</dbReference>
<dbReference type="InterPro" id="IPR043894">
    <property type="entry name" value="MupG_C"/>
</dbReference>
<dbReference type="SUPFAM" id="SSF50891">
    <property type="entry name" value="Cyclophilin-like"/>
    <property type="match status" value="1"/>
</dbReference>
<comment type="caution">
    <text evidence="3">The sequence shown here is derived from an EMBL/GenBank/DDBJ whole genome shotgun (WGS) entry which is preliminary data.</text>
</comment>
<dbReference type="PANTHER" id="PTHR38435:SF2">
    <property type="entry name" value="DUF871 DOMAIN-CONTAINING PROTEIN"/>
    <property type="match status" value="1"/>
</dbReference>
<feature type="domain" description="6-phospho-N-acetylmuramidase N-terminal" evidence="2">
    <location>
        <begin position="4"/>
        <end position="226"/>
    </location>
</feature>
<feature type="domain" description="6-phospho-N-acetylmuramidase C-terminal" evidence="1">
    <location>
        <begin position="243"/>
        <end position="356"/>
    </location>
</feature>
<evidence type="ECO:0000313" key="4">
    <source>
        <dbReference type="Proteomes" id="UP000761380"/>
    </source>
</evidence>
<dbReference type="Proteomes" id="UP000761380">
    <property type="component" value="Unassembled WGS sequence"/>
</dbReference>
<dbReference type="InterPro" id="IPR029000">
    <property type="entry name" value="Cyclophilin-like_dom_sf"/>
</dbReference>
<reference evidence="3" key="1">
    <citation type="submission" date="2019-04" db="EMBL/GenBank/DDBJ databases">
        <title>Evolution of Biomass-Degrading Anaerobic Consortia Revealed by Metagenomics.</title>
        <authorList>
            <person name="Peng X."/>
        </authorList>
    </citation>
    <scope>NUCLEOTIDE SEQUENCE</scope>
    <source>
        <strain evidence="3">SIG240</strain>
    </source>
</reference>
<dbReference type="EMBL" id="SVBY01000087">
    <property type="protein sequence ID" value="MBE6093468.1"/>
    <property type="molecule type" value="Genomic_DNA"/>
</dbReference>
<protein>
    <submittedName>
        <fullName evidence="3">DUF871 domain-containing protein</fullName>
    </submittedName>
</protein>
<dbReference type="Gene3D" id="2.40.100.10">
    <property type="entry name" value="Cyclophilin-like"/>
    <property type="match status" value="1"/>
</dbReference>
<dbReference type="InterPro" id="IPR017853">
    <property type="entry name" value="GH"/>
</dbReference>
<evidence type="ECO:0000313" key="3">
    <source>
        <dbReference type="EMBL" id="MBE6093468.1"/>
    </source>
</evidence>
<dbReference type="AlphaFoldDB" id="A0A927WVF0"/>
<dbReference type="InterPro" id="IPR043797">
    <property type="entry name" value="MupG_N"/>
</dbReference>
<accession>A0A927WVF0</accession>
<gene>
    <name evidence="3" type="ORF">E7201_09960</name>
</gene>
<dbReference type="PANTHER" id="PTHR38435">
    <property type="match status" value="1"/>
</dbReference>
<dbReference type="InterPro" id="IPR013785">
    <property type="entry name" value="Aldolase_TIM"/>
</dbReference>
<proteinExistence type="predicted"/>
<dbReference type="SUPFAM" id="SSF51445">
    <property type="entry name" value="(Trans)glycosidases"/>
    <property type="match status" value="1"/>
</dbReference>
<sequence>MENGISLYPGQGIPWDESTAMIEAAAASKLKRLFISLPEYACDLGDIKGELSVILQTARQHNLEVIANVTPYAVERLELRELSPSLFRMWGIKKLRLAEGFSPEEIARLSQNRQGIRIVLNASTVTHKLLAALMEYKANFQQIEALHNFYPRRGTGLSEDFLLQKTLLLHKAGIQVGAFVPGKNRQHSLRASGYTTLENHRDEDAFLAARHLVALGIDMVFMGNLPDKDELSALAGLSDQAVTIRAQWQTDNPVEREHLSRVFTSRQDVAQNAVRAVEGPSLLQKSGLHIVPQVAPRQRPLGAITIDNDNNLPYTGEVEICRIAQAADEGVNVVAQIDAKECNLIEYISPGRKFSFIFHD</sequence>
<evidence type="ECO:0000259" key="1">
    <source>
        <dbReference type="Pfam" id="PF05913"/>
    </source>
</evidence>
<evidence type="ECO:0000259" key="2">
    <source>
        <dbReference type="Pfam" id="PF19200"/>
    </source>
</evidence>